<reference evidence="1" key="1">
    <citation type="submission" date="2020-07" db="EMBL/GenBank/DDBJ databases">
        <title>Huge and variable diversity of episymbiotic CPR bacteria and DPANN archaea in groundwater ecosystems.</title>
        <authorList>
            <person name="He C.Y."/>
            <person name="Keren R."/>
            <person name="Whittaker M."/>
            <person name="Farag I.F."/>
            <person name="Doudna J."/>
            <person name="Cate J.H.D."/>
            <person name="Banfield J.F."/>
        </authorList>
    </citation>
    <scope>NUCLEOTIDE SEQUENCE</scope>
    <source>
        <strain evidence="1">NC_groundwater_973_Pr1_S-0.2um_54_13</strain>
    </source>
</reference>
<organism evidence="1 2">
    <name type="scientific">Candidatus Sungiibacteriota bacterium</name>
    <dbReference type="NCBI Taxonomy" id="2750080"/>
    <lineage>
        <taxon>Bacteria</taxon>
        <taxon>Candidatus Sungiibacteriota</taxon>
    </lineage>
</organism>
<dbReference type="AlphaFoldDB" id="A0A932QYD5"/>
<feature type="non-terminal residue" evidence="1">
    <location>
        <position position="1"/>
    </location>
</feature>
<gene>
    <name evidence="1" type="ORF">HY221_02150</name>
</gene>
<name>A0A932QYD5_9BACT</name>
<dbReference type="Proteomes" id="UP000753196">
    <property type="component" value="Unassembled WGS sequence"/>
</dbReference>
<sequence length="85" mass="9780">NGSTKTKVAVEGIVDKVTHEPDGDYHIIIRPQYLPLPVLVTEAIPEIKDLPLPKEGDHIKIWGITRFDEPHNWWELHPVIGWEKL</sequence>
<dbReference type="EMBL" id="JACQCR010000049">
    <property type="protein sequence ID" value="MBI3631115.1"/>
    <property type="molecule type" value="Genomic_DNA"/>
</dbReference>
<evidence type="ECO:0000313" key="2">
    <source>
        <dbReference type="Proteomes" id="UP000753196"/>
    </source>
</evidence>
<comment type="caution">
    <text evidence="1">The sequence shown here is derived from an EMBL/GenBank/DDBJ whole genome shotgun (WGS) entry which is preliminary data.</text>
</comment>
<proteinExistence type="predicted"/>
<protein>
    <submittedName>
        <fullName evidence="1">Uncharacterized protein</fullName>
    </submittedName>
</protein>
<evidence type="ECO:0000313" key="1">
    <source>
        <dbReference type="EMBL" id="MBI3631115.1"/>
    </source>
</evidence>
<accession>A0A932QYD5</accession>